<evidence type="ECO:0000313" key="2">
    <source>
        <dbReference type="Proteomes" id="UP000045039"/>
    </source>
</evidence>
<dbReference type="Proteomes" id="UP000045039">
    <property type="component" value="Unassembled WGS sequence"/>
</dbReference>
<reference evidence="2" key="1">
    <citation type="submission" date="2015-06" db="EMBL/GenBank/DDBJ databases">
        <authorList>
            <person name="Radhakrishnan Rajesh"/>
            <person name="Underwood Anthony"/>
            <person name="Al-Shahib Ali"/>
        </authorList>
    </citation>
    <scope>NUCLEOTIDE SEQUENCE [LARGE SCALE GENOMIC DNA]</scope>
    <source>
        <strain evidence="2">P19_London_7_VIM_2_05_10</strain>
    </source>
</reference>
<dbReference type="EMBL" id="CVVU01000245">
    <property type="protein sequence ID" value="CRP81705.1"/>
    <property type="molecule type" value="Genomic_DNA"/>
</dbReference>
<dbReference type="AlphaFoldDB" id="A0A9P1R9H9"/>
<comment type="caution">
    <text evidence="1">The sequence shown here is derived from an EMBL/GenBank/DDBJ whole genome shotgun (WGS) entry which is preliminary data.</text>
</comment>
<name>A0A9P1R9H9_PSEAI</name>
<evidence type="ECO:0000313" key="1">
    <source>
        <dbReference type="EMBL" id="CRP81705.1"/>
    </source>
</evidence>
<sequence length="317" mass="35127">MKRQYATPALRQFKALETLRVKNLQEGLGSDESEFREQLLTQILLGRDTGDGPEQRSLAREVFAHGSSVLRAALIEQPDGMARHWVVQRWSAEGARWATMNTYAPDEEGQSAAYIDAAFTEPTLSPDQLRAKWGRLDGDEDLHEIFDTRLKLAEFWYDIKPGVVVGGQWPDWLIPALVAGEMIGKLTVEPAMLPRGQTSLDKLQDQQGNLVSTWGELPPILLHGSLKFSNPECPWSTHQFCSIAEAVAELRKPGLVSATFSPGGFGYQNNQKLEFASSPTNLSDEEVTALLEMMIESERKVAAEAVAAEPWEGLGHP</sequence>
<protein>
    <submittedName>
        <fullName evidence="1">Uncharacterized protein</fullName>
    </submittedName>
</protein>
<accession>A0A9P1R9H9</accession>
<gene>
    <name evidence="1" type="ORF">PAERUG_P19_London_7_VIM_2_05_10_05656</name>
</gene>
<dbReference type="RefSeq" id="WP_023980704.1">
    <property type="nucleotide sequence ID" value="NZ_JBPQAR010000002.1"/>
</dbReference>
<proteinExistence type="predicted"/>
<organism evidence="1 2">
    <name type="scientific">Pseudomonas aeruginosa</name>
    <dbReference type="NCBI Taxonomy" id="287"/>
    <lineage>
        <taxon>Bacteria</taxon>
        <taxon>Pseudomonadati</taxon>
        <taxon>Pseudomonadota</taxon>
        <taxon>Gammaproteobacteria</taxon>
        <taxon>Pseudomonadales</taxon>
        <taxon>Pseudomonadaceae</taxon>
        <taxon>Pseudomonas</taxon>
    </lineage>
</organism>